<dbReference type="RefSeq" id="WP_131573549.1">
    <property type="nucleotide sequence ID" value="NZ_CBCSAJ010000011.1"/>
</dbReference>
<dbReference type="EMBL" id="JBHTOQ010000038">
    <property type="protein sequence ID" value="MFD1483018.1"/>
    <property type="molecule type" value="Genomic_DNA"/>
</dbReference>
<gene>
    <name evidence="1" type="ORF">ACFQ5P_17105</name>
</gene>
<protein>
    <submittedName>
        <fullName evidence="1">Protealysin inhibitor emfourin</fullName>
    </submittedName>
</protein>
<dbReference type="InterPro" id="IPR049457">
    <property type="entry name" value="Emfourin"/>
</dbReference>
<comment type="caution">
    <text evidence="1">The sequence shown here is derived from an EMBL/GenBank/DDBJ whole genome shotgun (WGS) entry which is preliminary data.</text>
</comment>
<evidence type="ECO:0000313" key="1">
    <source>
        <dbReference type="EMBL" id="MFD1483018.1"/>
    </source>
</evidence>
<name>A0ABW4E0Z7_9RHOB</name>
<evidence type="ECO:0000313" key="2">
    <source>
        <dbReference type="Proteomes" id="UP001597302"/>
    </source>
</evidence>
<sequence>MIIEIRTHGGFGGIAAPAPRRIDTGALPEPLRGKICAAFRLGSLTRLADVPCPACPDRMRYAITVTEDASPPHSVTLSEGQLPPDMLDLIDSL</sequence>
<dbReference type="Proteomes" id="UP001597302">
    <property type="component" value="Unassembled WGS sequence"/>
</dbReference>
<keyword evidence="2" id="KW-1185">Reference proteome</keyword>
<dbReference type="Pfam" id="PF20242">
    <property type="entry name" value="Emfourin"/>
    <property type="match status" value="1"/>
</dbReference>
<accession>A0ABW4E0Z7</accession>
<reference evidence="2" key="1">
    <citation type="journal article" date="2019" name="Int. J. Syst. Evol. Microbiol.">
        <title>The Global Catalogue of Microorganisms (GCM) 10K type strain sequencing project: providing services to taxonomists for standard genome sequencing and annotation.</title>
        <authorList>
            <consortium name="The Broad Institute Genomics Platform"/>
            <consortium name="The Broad Institute Genome Sequencing Center for Infectious Disease"/>
            <person name="Wu L."/>
            <person name="Ma J."/>
        </authorList>
    </citation>
    <scope>NUCLEOTIDE SEQUENCE [LARGE SCALE GENOMIC DNA]</scope>
    <source>
        <strain evidence="2">CCM 8875</strain>
    </source>
</reference>
<proteinExistence type="predicted"/>
<organism evidence="1 2">
    <name type="scientific">Paracoccus nototheniae</name>
    <dbReference type="NCBI Taxonomy" id="2489002"/>
    <lineage>
        <taxon>Bacteria</taxon>
        <taxon>Pseudomonadati</taxon>
        <taxon>Pseudomonadota</taxon>
        <taxon>Alphaproteobacteria</taxon>
        <taxon>Rhodobacterales</taxon>
        <taxon>Paracoccaceae</taxon>
        <taxon>Paracoccus</taxon>
    </lineage>
</organism>